<sequence>MANMNYDGKHLTTTQRIKIEKGLLDGESLASIARRIAKHPSTVAKEIRKYRYFPDRETPSKKLPCLLKKNCQIRFLCDKKDCVKLCKTCYDPSREADCQEICPDYTATVCPKIQKAPYVCNGCPKFKRCSLQHALYSAQRADEASQDLLVSCRNGINQSPADIALLDDLISPLLKQGQSLAHIYAHHGHEIPCCRRTLYNYIDQGVFTARNIDLRRRVRYKCKERKQGTRVSLAAREFRINRTYDDFCALMKKAPSSSVVEMDTVEGGRGNSKQAFLTLFFRNCSLMLIFVLAEKTQECVTEVFDTLSEKLGVPTFQDLFPLILTDNETEFQNPQRLECNRHGASRTRIFYCNPNSSWQKGMLEKNHEYLRYVIPKGQSLDAYDQNDATLLMNHINSEARDSLNGCTPFRLSLLLLNPKLHDLLKLVQIPPDEVTLKQSLLK</sequence>
<dbReference type="Pfam" id="PF13936">
    <property type="entry name" value="HTH_38"/>
    <property type="match status" value="1"/>
</dbReference>
<evidence type="ECO:0000259" key="2">
    <source>
        <dbReference type="PROSITE" id="PS50994"/>
    </source>
</evidence>
<name>G7W6D2_DESOD</name>
<dbReference type="InterPro" id="IPR012337">
    <property type="entry name" value="RNaseH-like_sf"/>
</dbReference>
<organism evidence="3 4">
    <name type="scientific">Desulfosporosinus orientis (strain ATCC 19365 / DSM 765 / NCIMB 8382 / VKM B-1628 / Singapore I)</name>
    <name type="common">Desulfotomaculum orientis</name>
    <dbReference type="NCBI Taxonomy" id="768706"/>
    <lineage>
        <taxon>Bacteria</taxon>
        <taxon>Bacillati</taxon>
        <taxon>Bacillota</taxon>
        <taxon>Clostridia</taxon>
        <taxon>Eubacteriales</taxon>
        <taxon>Desulfitobacteriaceae</taxon>
        <taxon>Desulfosporosinus</taxon>
    </lineage>
</organism>
<dbReference type="GO" id="GO:0015074">
    <property type="term" value="P:DNA integration"/>
    <property type="evidence" value="ECO:0007669"/>
    <property type="project" value="InterPro"/>
</dbReference>
<dbReference type="AlphaFoldDB" id="G7W6D2"/>
<dbReference type="PANTHER" id="PTHR10948:SF23">
    <property type="entry name" value="TRANSPOSASE INSI FOR INSERTION SEQUENCE ELEMENT IS30A-RELATED"/>
    <property type="match status" value="1"/>
</dbReference>
<dbReference type="PATRIC" id="fig|768706.3.peg.2602"/>
<dbReference type="Proteomes" id="UP000006346">
    <property type="component" value="Chromosome"/>
</dbReference>
<dbReference type="InterPro" id="IPR001584">
    <property type="entry name" value="Integrase_cat-core"/>
</dbReference>
<dbReference type="STRING" id="768706.Desor_2589"/>
<reference evidence="3 4" key="2">
    <citation type="journal article" date="2012" name="J. Bacteriol.">
        <title>Complete genome sequences of Desulfosporosinus orientis DSM765T, Desulfosporosinus youngiae DSM17734T, Desulfosporosinus meridiei DSM13257T, and Desulfosporosinus acidiphilus DSM22704T.</title>
        <authorList>
            <person name="Pester M."/>
            <person name="Brambilla E."/>
            <person name="Alazard D."/>
            <person name="Rattei T."/>
            <person name="Weinmaier T."/>
            <person name="Han J."/>
            <person name="Lucas S."/>
            <person name="Lapidus A."/>
            <person name="Cheng J.F."/>
            <person name="Goodwin L."/>
            <person name="Pitluck S."/>
            <person name="Peters L."/>
            <person name="Ovchinnikova G."/>
            <person name="Teshima H."/>
            <person name="Detter J.C."/>
            <person name="Han C.S."/>
            <person name="Tapia R."/>
            <person name="Land M.L."/>
            <person name="Hauser L."/>
            <person name="Kyrpides N.C."/>
            <person name="Ivanova N.N."/>
            <person name="Pagani I."/>
            <person name="Huntmann M."/>
            <person name="Wei C.L."/>
            <person name="Davenport K.W."/>
            <person name="Daligault H."/>
            <person name="Chain P.S."/>
            <person name="Chen A."/>
            <person name="Mavromatis K."/>
            <person name="Markowitz V."/>
            <person name="Szeto E."/>
            <person name="Mikhailova N."/>
            <person name="Pati A."/>
            <person name="Wagner M."/>
            <person name="Woyke T."/>
            <person name="Ollivier B."/>
            <person name="Klenk H.P."/>
            <person name="Spring S."/>
            <person name="Loy A."/>
        </authorList>
    </citation>
    <scope>NUCLEOTIDE SEQUENCE [LARGE SCALE GENOMIC DNA]</scope>
    <source>
        <strain evidence="4">ATCC 19365 / DSM 765 / NCIMB 8382 / VKM B-1628</strain>
    </source>
</reference>
<keyword evidence="4" id="KW-1185">Reference proteome</keyword>
<dbReference type="KEGG" id="dor:Desor_2589"/>
<keyword evidence="1" id="KW-0233">DNA recombination</keyword>
<dbReference type="GO" id="GO:0006310">
    <property type="term" value="P:DNA recombination"/>
    <property type="evidence" value="ECO:0007669"/>
    <property type="project" value="UniProtKB-KW"/>
</dbReference>
<proteinExistence type="predicted"/>
<dbReference type="EMBL" id="CP003108">
    <property type="protein sequence ID" value="AET68139.1"/>
    <property type="molecule type" value="Genomic_DNA"/>
</dbReference>
<evidence type="ECO:0000313" key="4">
    <source>
        <dbReference type="Proteomes" id="UP000006346"/>
    </source>
</evidence>
<evidence type="ECO:0000313" key="3">
    <source>
        <dbReference type="EMBL" id="AET68139.1"/>
    </source>
</evidence>
<dbReference type="InterPro" id="IPR053392">
    <property type="entry name" value="Transposase_IS30-like"/>
</dbReference>
<dbReference type="HOGENOM" id="CLU_046274_0_0_9"/>
<evidence type="ECO:0000256" key="1">
    <source>
        <dbReference type="ARBA" id="ARBA00023172"/>
    </source>
</evidence>
<dbReference type="OrthoDB" id="9776104at2"/>
<dbReference type="RefSeq" id="WP_014184947.1">
    <property type="nucleotide sequence ID" value="NC_016584.1"/>
</dbReference>
<accession>G7W6D2</accession>
<gene>
    <name evidence="3" type="ordered locus">Desor_2589</name>
</gene>
<dbReference type="PANTHER" id="PTHR10948">
    <property type="entry name" value="TRANSPOSASE"/>
    <property type="match status" value="1"/>
</dbReference>
<dbReference type="SUPFAM" id="SSF53098">
    <property type="entry name" value="Ribonuclease H-like"/>
    <property type="match status" value="1"/>
</dbReference>
<protein>
    <submittedName>
        <fullName evidence="3">Transposase, IS30 family</fullName>
    </submittedName>
</protein>
<dbReference type="GO" id="GO:0004803">
    <property type="term" value="F:transposase activity"/>
    <property type="evidence" value="ECO:0007669"/>
    <property type="project" value="TreeGrafter"/>
</dbReference>
<dbReference type="GO" id="GO:0032196">
    <property type="term" value="P:transposition"/>
    <property type="evidence" value="ECO:0007669"/>
    <property type="project" value="TreeGrafter"/>
</dbReference>
<dbReference type="InterPro" id="IPR025246">
    <property type="entry name" value="IS30-like_HTH"/>
</dbReference>
<dbReference type="InterPro" id="IPR051917">
    <property type="entry name" value="Transposase-Integrase"/>
</dbReference>
<dbReference type="Gene3D" id="3.30.420.10">
    <property type="entry name" value="Ribonuclease H-like superfamily/Ribonuclease H"/>
    <property type="match status" value="1"/>
</dbReference>
<reference evidence="4" key="1">
    <citation type="submission" date="2011-11" db="EMBL/GenBank/DDBJ databases">
        <title>Complete sequence of Desulfosporosinus orientis DSM 765.</title>
        <authorList>
            <person name="Lucas S."/>
            <person name="Han J."/>
            <person name="Lapidus A."/>
            <person name="Cheng J.-F."/>
            <person name="Goodwin L."/>
            <person name="Pitluck S."/>
            <person name="Peters L."/>
            <person name="Ovchinnikova G."/>
            <person name="Teshima H."/>
            <person name="Detter J.C."/>
            <person name="Han C."/>
            <person name="Tapia R."/>
            <person name="Land M."/>
            <person name="Hauser L."/>
            <person name="Kyrpides N."/>
            <person name="Ivanova N."/>
            <person name="Pagani I."/>
            <person name="Pester M."/>
            <person name="Spring S."/>
            <person name="Ollivier B."/>
            <person name="Rattei T."/>
            <person name="Klenk H.-P."/>
            <person name="Wagner M."/>
            <person name="Loy A."/>
            <person name="Woyke T."/>
        </authorList>
    </citation>
    <scope>NUCLEOTIDE SEQUENCE [LARGE SCALE GENOMIC DNA]</scope>
    <source>
        <strain evidence="4">ATCC 19365 / DSM 765 / NCIMB 8382 / VKM B-1628</strain>
    </source>
</reference>
<dbReference type="GO" id="GO:0003676">
    <property type="term" value="F:nucleic acid binding"/>
    <property type="evidence" value="ECO:0007669"/>
    <property type="project" value="InterPro"/>
</dbReference>
<dbReference type="InterPro" id="IPR036397">
    <property type="entry name" value="RNaseH_sf"/>
</dbReference>
<dbReference type="GO" id="GO:0005829">
    <property type="term" value="C:cytosol"/>
    <property type="evidence" value="ECO:0007669"/>
    <property type="project" value="TreeGrafter"/>
</dbReference>
<feature type="domain" description="Integrase catalytic" evidence="2">
    <location>
        <begin position="251"/>
        <end position="416"/>
    </location>
</feature>
<dbReference type="PROSITE" id="PS50994">
    <property type="entry name" value="INTEGRASE"/>
    <property type="match status" value="1"/>
</dbReference>
<dbReference type="NCBIfam" id="NF033563">
    <property type="entry name" value="transpos_IS30"/>
    <property type="match status" value="1"/>
</dbReference>
<dbReference type="eggNOG" id="COG2826">
    <property type="taxonomic scope" value="Bacteria"/>
</dbReference>